<comment type="caution">
    <text evidence="2">The sequence shown here is derived from an EMBL/GenBank/DDBJ whole genome shotgun (WGS) entry which is preliminary data.</text>
</comment>
<dbReference type="Proteomes" id="UP000521943">
    <property type="component" value="Unassembled WGS sequence"/>
</dbReference>
<feature type="region of interest" description="Disordered" evidence="1">
    <location>
        <begin position="1"/>
        <end position="31"/>
    </location>
</feature>
<organism evidence="2 3">
    <name type="scientific">Ephemerocybe angulata</name>
    <dbReference type="NCBI Taxonomy" id="980116"/>
    <lineage>
        <taxon>Eukaryota</taxon>
        <taxon>Fungi</taxon>
        <taxon>Dikarya</taxon>
        <taxon>Basidiomycota</taxon>
        <taxon>Agaricomycotina</taxon>
        <taxon>Agaricomycetes</taxon>
        <taxon>Agaricomycetidae</taxon>
        <taxon>Agaricales</taxon>
        <taxon>Agaricineae</taxon>
        <taxon>Psathyrellaceae</taxon>
        <taxon>Ephemerocybe</taxon>
    </lineage>
</organism>
<dbReference type="AlphaFoldDB" id="A0A8H6IIB2"/>
<name>A0A8H6IIB2_9AGAR</name>
<accession>A0A8H6IIB2</accession>
<dbReference type="EMBL" id="JACGCI010000001">
    <property type="protein sequence ID" value="KAF6766215.1"/>
    <property type="molecule type" value="Genomic_DNA"/>
</dbReference>
<evidence type="ECO:0000313" key="2">
    <source>
        <dbReference type="EMBL" id="KAF6766215.1"/>
    </source>
</evidence>
<evidence type="ECO:0000313" key="3">
    <source>
        <dbReference type="Proteomes" id="UP000521943"/>
    </source>
</evidence>
<feature type="region of interest" description="Disordered" evidence="1">
    <location>
        <begin position="43"/>
        <end position="75"/>
    </location>
</feature>
<evidence type="ECO:0000256" key="1">
    <source>
        <dbReference type="SAM" id="MobiDB-lite"/>
    </source>
</evidence>
<dbReference type="OrthoDB" id="6105938at2759"/>
<gene>
    <name evidence="2" type="ORF">DFP72DRAFT_10524</name>
</gene>
<proteinExistence type="predicted"/>
<keyword evidence="3" id="KW-1185">Reference proteome</keyword>
<protein>
    <submittedName>
        <fullName evidence="2">Uncharacterized protein</fullName>
    </submittedName>
</protein>
<reference evidence="2 3" key="1">
    <citation type="submission" date="2020-07" db="EMBL/GenBank/DDBJ databases">
        <title>Comparative genomics of pyrophilous fungi reveals a link between fire events and developmental genes.</title>
        <authorList>
            <consortium name="DOE Joint Genome Institute"/>
            <person name="Steindorff A.S."/>
            <person name="Carver A."/>
            <person name="Calhoun S."/>
            <person name="Stillman K."/>
            <person name="Liu H."/>
            <person name="Lipzen A."/>
            <person name="Pangilinan J."/>
            <person name="Labutti K."/>
            <person name="Bruns T.D."/>
            <person name="Grigoriev I.V."/>
        </authorList>
    </citation>
    <scope>NUCLEOTIDE SEQUENCE [LARGE SCALE GENOMIC DNA]</scope>
    <source>
        <strain evidence="2 3">CBS 144469</strain>
    </source>
</reference>
<feature type="compositionally biased region" description="Polar residues" evidence="1">
    <location>
        <begin position="8"/>
        <end position="22"/>
    </location>
</feature>
<feature type="compositionally biased region" description="Basic and acidic residues" evidence="1">
    <location>
        <begin position="54"/>
        <end position="66"/>
    </location>
</feature>
<sequence length="130" mass="14365">MVHLETLPQLTTSAQATTSMSDNEYDNLSDDIADLDGVDWDRLLSAPAPNRRTPQREPEAAAEAHIRGTGGSTPSSIYFDDESLDETAFAELDAIEQRYTQQAAGSSSRQSLGVSRLFSVRWTQPNRHPR</sequence>